<dbReference type="PANTHER" id="PTHR46082">
    <property type="entry name" value="ATP/GTP-BINDING PROTEIN-RELATED"/>
    <property type="match status" value="1"/>
</dbReference>
<evidence type="ECO:0000313" key="2">
    <source>
        <dbReference type="EMBL" id="KAJ7698311.1"/>
    </source>
</evidence>
<accession>A0AAD7DRV9</accession>
<dbReference type="Gene3D" id="3.40.50.300">
    <property type="entry name" value="P-loop containing nucleotide triphosphate hydrolases"/>
    <property type="match status" value="1"/>
</dbReference>
<evidence type="ECO:0000259" key="1">
    <source>
        <dbReference type="Pfam" id="PF25000"/>
    </source>
</evidence>
<comment type="caution">
    <text evidence="2">The sequence shown here is derived from an EMBL/GenBank/DDBJ whole genome shotgun (WGS) entry which is preliminary data.</text>
</comment>
<sequence>MHQFFEENSGKQHIFLLHGLGGSGKTQTALKFIQESSSRFSDIFLVDTSTLETIDIGLKNIAATRNLGSTADDALQWLSSHPSEWMLLFENADDPSIDLHRFFPPCTHGNILITSRNPGLRVYAGSHSLVSDMEELDAMELLLKSASEDITAGRKVIAAEIVKALWYLPLAIVQAGAFISKSGVLDKYLDLYKENQAKLLREKPTQSHADYAWTVHTTWQISFDQLSKQAQNLLQLQSFLHHEGISEEIFSHASSYKPHCYPSGPSEGELCEPIKFISQFMDPAGVWDSLHFIEATTEMKSYSLVNFDPDKKSFSVHPLVHSWTQTTLTDPQSYHYSMVAIVGMAIADIPWQDMQLARFKLLPHVDSLIHGNGNDKPDFRYEYGVLYWWADRFKDAEQLQLAVLEDHRDILGEDHPDTLLVMSSLASTYHQLGQLKEAKELEFVVLEKRRKILGEDHPDTLLAMGNLASTYHNLVQWKEAEELEVMGLEKRRKILEENHPDTLRTMGNMALTYRQLGQLKEAEELGVVVLEKWRKILGEDHPDQILY</sequence>
<dbReference type="Pfam" id="PF25000">
    <property type="entry name" value="DUF7779"/>
    <property type="match status" value="1"/>
</dbReference>
<dbReference type="EMBL" id="JARKIE010000026">
    <property type="protein sequence ID" value="KAJ7698311.1"/>
    <property type="molecule type" value="Genomic_DNA"/>
</dbReference>
<name>A0AAD7DRV9_MYCRO</name>
<evidence type="ECO:0000313" key="3">
    <source>
        <dbReference type="Proteomes" id="UP001221757"/>
    </source>
</evidence>
<proteinExistence type="predicted"/>
<reference evidence="2" key="1">
    <citation type="submission" date="2023-03" db="EMBL/GenBank/DDBJ databases">
        <title>Massive genome expansion in bonnet fungi (Mycena s.s.) driven by repeated elements and novel gene families across ecological guilds.</title>
        <authorList>
            <consortium name="Lawrence Berkeley National Laboratory"/>
            <person name="Harder C.B."/>
            <person name="Miyauchi S."/>
            <person name="Viragh M."/>
            <person name="Kuo A."/>
            <person name="Thoen E."/>
            <person name="Andreopoulos B."/>
            <person name="Lu D."/>
            <person name="Skrede I."/>
            <person name="Drula E."/>
            <person name="Henrissat B."/>
            <person name="Morin E."/>
            <person name="Kohler A."/>
            <person name="Barry K."/>
            <person name="LaButti K."/>
            <person name="Morin E."/>
            <person name="Salamov A."/>
            <person name="Lipzen A."/>
            <person name="Mereny Z."/>
            <person name="Hegedus B."/>
            <person name="Baldrian P."/>
            <person name="Stursova M."/>
            <person name="Weitz H."/>
            <person name="Taylor A."/>
            <person name="Grigoriev I.V."/>
            <person name="Nagy L.G."/>
            <person name="Martin F."/>
            <person name="Kauserud H."/>
        </authorList>
    </citation>
    <scope>NUCLEOTIDE SEQUENCE</scope>
    <source>
        <strain evidence="2">CBHHK067</strain>
    </source>
</reference>
<dbReference type="SUPFAM" id="SSF52540">
    <property type="entry name" value="P-loop containing nucleoside triphosphate hydrolases"/>
    <property type="match status" value="1"/>
</dbReference>
<feature type="domain" description="DUF7779" evidence="1">
    <location>
        <begin position="222"/>
        <end position="331"/>
    </location>
</feature>
<dbReference type="Proteomes" id="UP001221757">
    <property type="component" value="Unassembled WGS sequence"/>
</dbReference>
<keyword evidence="3" id="KW-1185">Reference proteome</keyword>
<dbReference type="AlphaFoldDB" id="A0AAD7DRV9"/>
<dbReference type="InterPro" id="IPR011990">
    <property type="entry name" value="TPR-like_helical_dom_sf"/>
</dbReference>
<protein>
    <submittedName>
        <fullName evidence="2">P-loop containing nucleoside triphosphate hydrolase protein</fullName>
    </submittedName>
</protein>
<organism evidence="2 3">
    <name type="scientific">Mycena rosella</name>
    <name type="common">Pink bonnet</name>
    <name type="synonym">Agaricus rosellus</name>
    <dbReference type="NCBI Taxonomy" id="1033263"/>
    <lineage>
        <taxon>Eukaryota</taxon>
        <taxon>Fungi</taxon>
        <taxon>Dikarya</taxon>
        <taxon>Basidiomycota</taxon>
        <taxon>Agaricomycotina</taxon>
        <taxon>Agaricomycetes</taxon>
        <taxon>Agaricomycetidae</taxon>
        <taxon>Agaricales</taxon>
        <taxon>Marasmiineae</taxon>
        <taxon>Mycenaceae</taxon>
        <taxon>Mycena</taxon>
    </lineage>
</organism>
<dbReference type="Pfam" id="PF13374">
    <property type="entry name" value="TPR_10"/>
    <property type="match status" value="2"/>
</dbReference>
<dbReference type="PANTHER" id="PTHR46082:SF6">
    <property type="entry name" value="AAA+ ATPASE DOMAIN-CONTAINING PROTEIN-RELATED"/>
    <property type="match status" value="1"/>
</dbReference>
<keyword evidence="2" id="KW-0378">Hydrolase</keyword>
<dbReference type="InterPro" id="IPR027417">
    <property type="entry name" value="P-loop_NTPase"/>
</dbReference>
<dbReference type="SUPFAM" id="SSF48452">
    <property type="entry name" value="TPR-like"/>
    <property type="match status" value="1"/>
</dbReference>
<dbReference type="InterPro" id="IPR056681">
    <property type="entry name" value="DUF7779"/>
</dbReference>
<dbReference type="GO" id="GO:0016787">
    <property type="term" value="F:hydrolase activity"/>
    <property type="evidence" value="ECO:0007669"/>
    <property type="project" value="UniProtKB-KW"/>
</dbReference>
<dbReference type="InterPro" id="IPR053137">
    <property type="entry name" value="NLR-like"/>
</dbReference>
<dbReference type="Pfam" id="PF13424">
    <property type="entry name" value="TPR_12"/>
    <property type="match status" value="1"/>
</dbReference>
<dbReference type="Gene3D" id="1.25.40.10">
    <property type="entry name" value="Tetratricopeptide repeat domain"/>
    <property type="match status" value="1"/>
</dbReference>
<gene>
    <name evidence="2" type="ORF">B0H17DRAFT_1006788</name>
</gene>